<dbReference type="PATRIC" id="fig|331679.3.peg.461"/>
<keyword evidence="1" id="KW-1133">Transmembrane helix</keyword>
<dbReference type="PANTHER" id="PTHR41771:SF1">
    <property type="entry name" value="MEMBRANE PROTEIN"/>
    <property type="match status" value="1"/>
</dbReference>
<dbReference type="EMBL" id="JQBX01000013">
    <property type="protein sequence ID" value="KRN93570.1"/>
    <property type="molecule type" value="Genomic_DNA"/>
</dbReference>
<evidence type="ECO:0000313" key="2">
    <source>
        <dbReference type="EMBL" id="KRN93570.1"/>
    </source>
</evidence>
<keyword evidence="3" id="KW-1185">Reference proteome</keyword>
<protein>
    <submittedName>
        <fullName evidence="2">Multitransmembrane protein</fullName>
    </submittedName>
</protein>
<feature type="transmembrane region" description="Helical" evidence="1">
    <location>
        <begin position="80"/>
        <end position="98"/>
    </location>
</feature>
<organism evidence="2 3">
    <name type="scientific">Pediococcus stilesii</name>
    <dbReference type="NCBI Taxonomy" id="331679"/>
    <lineage>
        <taxon>Bacteria</taxon>
        <taxon>Bacillati</taxon>
        <taxon>Bacillota</taxon>
        <taxon>Bacilli</taxon>
        <taxon>Lactobacillales</taxon>
        <taxon>Lactobacillaceae</taxon>
        <taxon>Pediococcus</taxon>
    </lineage>
</organism>
<feature type="transmembrane region" description="Helical" evidence="1">
    <location>
        <begin position="179"/>
        <end position="202"/>
    </location>
</feature>
<evidence type="ECO:0000256" key="1">
    <source>
        <dbReference type="SAM" id="Phobius"/>
    </source>
</evidence>
<name>A0A0R2KVP4_9LACO</name>
<dbReference type="InterPro" id="IPR012507">
    <property type="entry name" value="YibE_F"/>
</dbReference>
<dbReference type="Proteomes" id="UP000051859">
    <property type="component" value="Unassembled WGS sequence"/>
</dbReference>
<dbReference type="Pfam" id="PF07907">
    <property type="entry name" value="YibE_F"/>
    <property type="match status" value="1"/>
</dbReference>
<feature type="transmembrane region" description="Helical" evidence="1">
    <location>
        <begin position="6"/>
        <end position="28"/>
    </location>
</feature>
<accession>A0A0R2KVP4</accession>
<dbReference type="PANTHER" id="PTHR41771">
    <property type="entry name" value="MEMBRANE PROTEIN-RELATED"/>
    <property type="match status" value="1"/>
</dbReference>
<proteinExistence type="predicted"/>
<dbReference type="AlphaFoldDB" id="A0A0R2KVP4"/>
<dbReference type="PIRSF" id="PIRSF031503">
    <property type="entry name" value="UCP031503_mp"/>
    <property type="match status" value="1"/>
</dbReference>
<gene>
    <name evidence="2" type="ORF">IV81_GL000455</name>
</gene>
<keyword evidence="1" id="KW-0472">Membrane</keyword>
<evidence type="ECO:0000313" key="3">
    <source>
        <dbReference type="Proteomes" id="UP000051859"/>
    </source>
</evidence>
<dbReference type="RefSeq" id="WP_057803582.1">
    <property type="nucleotide sequence ID" value="NZ_JQBX01000013.1"/>
</dbReference>
<dbReference type="STRING" id="331679.IV81_GL000455"/>
<sequence>MPNAVIILAVILAALMMVVGGATGIRAFMSIILNFIVLFLNIALISWSFPAMAITIISSLIILAITIFMGSDDDRITQNAFYSSVLVLVVLVILIVLIKPHLMIQGFGNENNEDLEGMSLLIGIKFNDVMTSTMIISTLGAVAEAAIAIATGLEELIETTPDLDLAKIFHHGYDIGKEIIGTALNTLFFGFFGSFLGLFTWYVKLNYSFSEFFNNKIFAAEFSMILIGFIGVISTVPLTAWVIQFRQRHAEKHDSV</sequence>
<feature type="transmembrane region" description="Helical" evidence="1">
    <location>
        <begin position="222"/>
        <end position="243"/>
    </location>
</feature>
<reference evidence="2 3" key="1">
    <citation type="journal article" date="2015" name="Genome Announc.">
        <title>Expanding the biotechnology potential of lactobacilli through comparative genomics of 213 strains and associated genera.</title>
        <authorList>
            <person name="Sun Z."/>
            <person name="Harris H.M."/>
            <person name="McCann A."/>
            <person name="Guo C."/>
            <person name="Argimon S."/>
            <person name="Zhang W."/>
            <person name="Yang X."/>
            <person name="Jeffery I.B."/>
            <person name="Cooney J.C."/>
            <person name="Kagawa T.F."/>
            <person name="Liu W."/>
            <person name="Song Y."/>
            <person name="Salvetti E."/>
            <person name="Wrobel A."/>
            <person name="Rasinkangas P."/>
            <person name="Parkhill J."/>
            <person name="Rea M.C."/>
            <person name="O'Sullivan O."/>
            <person name="Ritari J."/>
            <person name="Douillard F.P."/>
            <person name="Paul Ross R."/>
            <person name="Yang R."/>
            <person name="Briner A.E."/>
            <person name="Felis G.E."/>
            <person name="de Vos W.M."/>
            <person name="Barrangou R."/>
            <person name="Klaenhammer T.R."/>
            <person name="Caufield P.W."/>
            <person name="Cui Y."/>
            <person name="Zhang H."/>
            <person name="O'Toole P.W."/>
        </authorList>
    </citation>
    <scope>NUCLEOTIDE SEQUENCE [LARGE SCALE GENOMIC DNA]</scope>
    <source>
        <strain evidence="2 3">DSM 18001</strain>
    </source>
</reference>
<comment type="caution">
    <text evidence="2">The sequence shown here is derived from an EMBL/GenBank/DDBJ whole genome shotgun (WGS) entry which is preliminary data.</text>
</comment>
<dbReference type="InterPro" id="IPR014564">
    <property type="entry name" value="UCP031503_TM"/>
</dbReference>
<keyword evidence="1" id="KW-0812">Transmembrane</keyword>
<feature type="transmembrane region" description="Helical" evidence="1">
    <location>
        <begin position="35"/>
        <end position="68"/>
    </location>
</feature>